<name>A0A7C0XE17_UNCW3</name>
<evidence type="ECO:0000313" key="2">
    <source>
        <dbReference type="EMBL" id="HDM90858.1"/>
    </source>
</evidence>
<feature type="signal peptide" evidence="1">
    <location>
        <begin position="1"/>
        <end position="16"/>
    </location>
</feature>
<comment type="caution">
    <text evidence="2">The sequence shown here is derived from an EMBL/GenBank/DDBJ whole genome shotgun (WGS) entry which is preliminary data.</text>
</comment>
<sequence>MSAAILLFLVMSYRSASISKVWPDTAVPLKGVPILSSTAVQKGSEKWDKFVIRGDTLYLLGLTSGDTLRISYLYVPAPRSFTLIRPFKGTKSVIPGKYNSENGNPSGLRLRGSKNFSLALREGRDLRFDQSTYIEISGTTPGGLAVRGVLQDRDIGCDPYFTRELSQIDKTYLSAEKGGFKLRLGDTDYTLEDNSISAKGMSMEYKTGRYGLRGVYGFEKGKFRSVTFNGETGKQGPYFLGEGNIYIVPGSEKVYLNGVLLKRGREKDYHVDYERGSITFTPRHPITSRDRITVEYQYRGQLGRRYIRAFEATYRMGPIRLSGRYSEAGDDKNYLRDYLSDDDLVLLDSIGDTTSVVYVSGARYVGQGEGDYVKDGDHFQFVGQGNGDYRVRFTYFGPGEGDYAYDDASGKYVYLGGGQGEYLPLVAIEIPGRKSSYGLGFELKSDLLSGLFRFDLSDVDKNVFSSRDDADNLGRSFEFRLKKEIRFSSGEAGLEFNARYRDSTFSAPIVAPEPLFEKNWGVNFRDYTRSAENVLSLFYRGAGIKTSISLGRLSLGKSESSRGSLSFGWAPGRFSLGFQSELIRIRNPDNSLKRFSGTIAYRHVLSPFLSFEIEGGNVSSLYIKGGFRSDLYLSPSLVGTYIDRNGEKTHLLSLSLSERRSRGLSLESHTTLTRKTSDTLRELVLMSWNSLSYSSDRFRIGLTSNISKSGRERWAQRYIYVGPGRGNFSYDTTTSSFYENPGGDYVRTSTILDEVSPGYG</sequence>
<dbReference type="AlphaFoldDB" id="A0A7C0XE17"/>
<protein>
    <submittedName>
        <fullName evidence="2">Uncharacterized protein</fullName>
    </submittedName>
</protein>
<gene>
    <name evidence="2" type="ORF">ENG67_06610</name>
</gene>
<accession>A0A7C0XE17</accession>
<proteinExistence type="predicted"/>
<dbReference type="EMBL" id="DRBW01000243">
    <property type="protein sequence ID" value="HDM90858.1"/>
    <property type="molecule type" value="Genomic_DNA"/>
</dbReference>
<feature type="non-terminal residue" evidence="2">
    <location>
        <position position="760"/>
    </location>
</feature>
<evidence type="ECO:0000256" key="1">
    <source>
        <dbReference type="SAM" id="SignalP"/>
    </source>
</evidence>
<reference evidence="2" key="1">
    <citation type="journal article" date="2020" name="mSystems">
        <title>Genome- and Community-Level Interaction Insights into Carbon Utilization and Element Cycling Functions of Hydrothermarchaeota in Hydrothermal Sediment.</title>
        <authorList>
            <person name="Zhou Z."/>
            <person name="Liu Y."/>
            <person name="Xu W."/>
            <person name="Pan J."/>
            <person name="Luo Z.H."/>
            <person name="Li M."/>
        </authorList>
    </citation>
    <scope>NUCLEOTIDE SEQUENCE [LARGE SCALE GENOMIC DNA]</scope>
    <source>
        <strain evidence="2">HyVt-237</strain>
    </source>
</reference>
<feature type="chain" id="PRO_5028214223" evidence="1">
    <location>
        <begin position="17"/>
        <end position="760"/>
    </location>
</feature>
<organism evidence="2">
    <name type="scientific">candidate division WOR-3 bacterium</name>
    <dbReference type="NCBI Taxonomy" id="2052148"/>
    <lineage>
        <taxon>Bacteria</taxon>
        <taxon>Bacteria division WOR-3</taxon>
    </lineage>
</organism>
<keyword evidence="1" id="KW-0732">Signal</keyword>
<dbReference type="Proteomes" id="UP000885931">
    <property type="component" value="Unassembled WGS sequence"/>
</dbReference>